<comment type="caution">
    <text evidence="1">The sequence shown here is derived from an EMBL/GenBank/DDBJ whole genome shotgun (WGS) entry which is preliminary data.</text>
</comment>
<protein>
    <submittedName>
        <fullName evidence="1">Phage tail P2-like protein</fullName>
    </submittedName>
</protein>
<sequence length="189" mass="20984">MTPESLLPPNRTRLETALAAAGADLAALPVPLRDIWNPWRCPAGLLPWLAWAVSVDDWDANWGEDKKRQVIADSVRIHRHKGTRGAVRRALANLLGNQDFTLLEGAQGGHYDARYAYDGERFHGHAEHWAQYRLYVRQPISVAQAALIRSTLADVAPARCELLSLNFTAALNDHSGTFHYDASFTYGVA</sequence>
<dbReference type="NCBIfam" id="TIGR01634">
    <property type="entry name" value="tail_P2_I"/>
    <property type="match status" value="1"/>
</dbReference>
<name>A0AAJ2EVC8_9PSED</name>
<proteinExistence type="predicted"/>
<reference evidence="1" key="1">
    <citation type="submission" date="2023-08" db="EMBL/GenBank/DDBJ databases">
        <title>Functional and genomic diversity of the sorghum phyllosphere microbiome.</title>
        <authorList>
            <person name="Shade A."/>
        </authorList>
    </citation>
    <scope>NUCLEOTIDE SEQUENCE</scope>
    <source>
        <strain evidence="1">SORGH_AS_0201</strain>
    </source>
</reference>
<dbReference type="AlphaFoldDB" id="A0AAJ2EVC8"/>
<dbReference type="Proteomes" id="UP001268036">
    <property type="component" value="Unassembled WGS sequence"/>
</dbReference>
<accession>A0AAJ2EVC8</accession>
<dbReference type="RefSeq" id="WP_309756566.1">
    <property type="nucleotide sequence ID" value="NZ_JAVJAF010000001.1"/>
</dbReference>
<gene>
    <name evidence="1" type="ORF">QE440_001288</name>
</gene>
<evidence type="ECO:0000313" key="1">
    <source>
        <dbReference type="EMBL" id="MDR6233547.1"/>
    </source>
</evidence>
<organism evidence="1 2">
    <name type="scientific">Pseudomonas oryzihabitans</name>
    <dbReference type="NCBI Taxonomy" id="47885"/>
    <lineage>
        <taxon>Bacteria</taxon>
        <taxon>Pseudomonadati</taxon>
        <taxon>Pseudomonadota</taxon>
        <taxon>Gammaproteobacteria</taxon>
        <taxon>Pseudomonadales</taxon>
        <taxon>Pseudomonadaceae</taxon>
        <taxon>Pseudomonas</taxon>
    </lineage>
</organism>
<dbReference type="InterPro" id="IPR006521">
    <property type="entry name" value="Tail_protein_I"/>
</dbReference>
<dbReference type="Pfam" id="PF09684">
    <property type="entry name" value="Tail_P2_I"/>
    <property type="match status" value="1"/>
</dbReference>
<dbReference type="EMBL" id="JAVJAF010000001">
    <property type="protein sequence ID" value="MDR6233547.1"/>
    <property type="molecule type" value="Genomic_DNA"/>
</dbReference>
<evidence type="ECO:0000313" key="2">
    <source>
        <dbReference type="Proteomes" id="UP001268036"/>
    </source>
</evidence>